<evidence type="ECO:0000313" key="9">
    <source>
        <dbReference type="EMBL" id="KAL3088142.1"/>
    </source>
</evidence>
<sequence>MCKNKKPDNSPKLNANFFSLLFYSWFGPIFKIGQKRPITENDLFELSTDNKCHFFSNFLTAQWEKQWLPAVEKYKERRRHQLSIWQTGKHCLKPKRSMNDECAVPMPSIVCSLLKLYKYELLAVGVVKLFSDILLFANPLLLDLLLDSVSDPNVHLCVCVNYHFNAFKMSNGTRRDKTVGKIVNLMAIDVERFQMIAPHIQQFWSSPFQIALFLVGLINLLGIAAIPGFLTMALILPLSFAFSSFTSGWLTTQTNLRDERAKLLSEILNGIKVIKLYAWESFGVDMLNFTSPFLVAIGAFTTFILLDPAGGRSLTPKSVFVSLTLFNQIRSPMTMIGMLINLVVQTTVSNDRIREFLLEDELEKSEIEERKTPANVIAPLIRVISADFC</sequence>
<dbReference type="AlphaFoldDB" id="A0ABD2JC36"/>
<dbReference type="PROSITE" id="PS50929">
    <property type="entry name" value="ABC_TM1F"/>
    <property type="match status" value="1"/>
</dbReference>
<evidence type="ECO:0000259" key="8">
    <source>
        <dbReference type="PROSITE" id="PS50929"/>
    </source>
</evidence>
<name>A0ABD2JC36_HETSC</name>
<dbReference type="PANTHER" id="PTHR24223:SF415">
    <property type="entry name" value="FI20190P1"/>
    <property type="match status" value="1"/>
</dbReference>
<reference evidence="9 10" key="1">
    <citation type="submission" date="2024-10" db="EMBL/GenBank/DDBJ databases">
        <authorList>
            <person name="Kim D."/>
        </authorList>
    </citation>
    <scope>NUCLEOTIDE SEQUENCE [LARGE SCALE GENOMIC DNA]</scope>
    <source>
        <strain evidence="9">Taebaek</strain>
    </source>
</reference>
<dbReference type="SUPFAM" id="SSF90123">
    <property type="entry name" value="ABC transporter transmembrane region"/>
    <property type="match status" value="1"/>
</dbReference>
<keyword evidence="4" id="KW-0067">ATP-binding</keyword>
<dbReference type="GO" id="GO:0005524">
    <property type="term" value="F:ATP binding"/>
    <property type="evidence" value="ECO:0007669"/>
    <property type="project" value="UniProtKB-KW"/>
</dbReference>
<dbReference type="InterPro" id="IPR050173">
    <property type="entry name" value="ABC_transporter_C-like"/>
</dbReference>
<keyword evidence="6 7" id="KW-0472">Membrane</keyword>
<comment type="caution">
    <text evidence="9">The sequence shown here is derived from an EMBL/GenBank/DDBJ whole genome shotgun (WGS) entry which is preliminary data.</text>
</comment>
<evidence type="ECO:0000256" key="1">
    <source>
        <dbReference type="ARBA" id="ARBA00022448"/>
    </source>
</evidence>
<dbReference type="InterPro" id="IPR036640">
    <property type="entry name" value="ABC1_TM_sf"/>
</dbReference>
<keyword evidence="10" id="KW-1185">Reference proteome</keyword>
<feature type="transmembrane region" description="Helical" evidence="7">
    <location>
        <begin position="286"/>
        <end position="306"/>
    </location>
</feature>
<keyword evidence="2 7" id="KW-0812">Transmembrane</keyword>
<keyword evidence="1" id="KW-0813">Transport</keyword>
<keyword evidence="3" id="KW-0547">Nucleotide-binding</keyword>
<dbReference type="EMBL" id="JBICCN010000168">
    <property type="protein sequence ID" value="KAL3088142.1"/>
    <property type="molecule type" value="Genomic_DNA"/>
</dbReference>
<evidence type="ECO:0000256" key="3">
    <source>
        <dbReference type="ARBA" id="ARBA00022741"/>
    </source>
</evidence>
<dbReference type="PANTHER" id="PTHR24223">
    <property type="entry name" value="ATP-BINDING CASSETTE SUB-FAMILY C"/>
    <property type="match status" value="1"/>
</dbReference>
<evidence type="ECO:0000256" key="7">
    <source>
        <dbReference type="SAM" id="Phobius"/>
    </source>
</evidence>
<feature type="domain" description="ABC transmembrane type-1" evidence="8">
    <location>
        <begin position="167"/>
        <end position="345"/>
    </location>
</feature>
<evidence type="ECO:0000256" key="5">
    <source>
        <dbReference type="ARBA" id="ARBA00022989"/>
    </source>
</evidence>
<accession>A0ABD2JC36</accession>
<evidence type="ECO:0000256" key="2">
    <source>
        <dbReference type="ARBA" id="ARBA00022692"/>
    </source>
</evidence>
<organism evidence="9 10">
    <name type="scientific">Heterodera schachtii</name>
    <name type="common">Sugarbeet cyst nematode worm</name>
    <name type="synonym">Tylenchus schachtii</name>
    <dbReference type="NCBI Taxonomy" id="97005"/>
    <lineage>
        <taxon>Eukaryota</taxon>
        <taxon>Metazoa</taxon>
        <taxon>Ecdysozoa</taxon>
        <taxon>Nematoda</taxon>
        <taxon>Chromadorea</taxon>
        <taxon>Rhabditida</taxon>
        <taxon>Tylenchina</taxon>
        <taxon>Tylenchomorpha</taxon>
        <taxon>Tylenchoidea</taxon>
        <taxon>Heteroderidae</taxon>
        <taxon>Heteroderinae</taxon>
        <taxon>Heterodera</taxon>
    </lineage>
</organism>
<gene>
    <name evidence="9" type="ORF">niasHS_009428</name>
</gene>
<dbReference type="Pfam" id="PF00664">
    <property type="entry name" value="ABC_membrane"/>
    <property type="match status" value="1"/>
</dbReference>
<evidence type="ECO:0000256" key="4">
    <source>
        <dbReference type="ARBA" id="ARBA00022840"/>
    </source>
</evidence>
<protein>
    <recommendedName>
        <fullName evidence="8">ABC transmembrane type-1 domain-containing protein</fullName>
    </recommendedName>
</protein>
<keyword evidence="5 7" id="KW-1133">Transmembrane helix</keyword>
<feature type="transmembrane region" description="Helical" evidence="7">
    <location>
        <begin position="210"/>
        <end position="236"/>
    </location>
</feature>
<evidence type="ECO:0000313" key="10">
    <source>
        <dbReference type="Proteomes" id="UP001620645"/>
    </source>
</evidence>
<dbReference type="InterPro" id="IPR011527">
    <property type="entry name" value="ABC1_TM_dom"/>
</dbReference>
<dbReference type="Proteomes" id="UP001620645">
    <property type="component" value="Unassembled WGS sequence"/>
</dbReference>
<proteinExistence type="predicted"/>
<evidence type="ECO:0000256" key="6">
    <source>
        <dbReference type="ARBA" id="ARBA00023136"/>
    </source>
</evidence>
<dbReference type="Gene3D" id="1.20.1560.10">
    <property type="entry name" value="ABC transporter type 1, transmembrane domain"/>
    <property type="match status" value="1"/>
</dbReference>